<keyword evidence="6" id="KW-0067">ATP-binding</keyword>
<organism evidence="7 8">
    <name type="scientific">Hydrocarboniphaga daqingensis</name>
    <dbReference type="NCBI Taxonomy" id="490188"/>
    <lineage>
        <taxon>Bacteria</taxon>
        <taxon>Pseudomonadati</taxon>
        <taxon>Pseudomonadota</taxon>
        <taxon>Gammaproteobacteria</taxon>
        <taxon>Nevskiales</taxon>
        <taxon>Nevskiaceae</taxon>
        <taxon>Hydrocarboniphaga</taxon>
    </lineage>
</organism>
<dbReference type="HAMAP" id="MF_00361">
    <property type="entry name" value="NAD_kinase"/>
    <property type="match status" value="1"/>
</dbReference>
<feature type="active site" description="Proton acceptor" evidence="6">
    <location>
        <position position="70"/>
    </location>
</feature>
<dbReference type="EC" id="2.7.1.23" evidence="6"/>
<dbReference type="PANTHER" id="PTHR20275:SF0">
    <property type="entry name" value="NAD KINASE"/>
    <property type="match status" value="1"/>
</dbReference>
<dbReference type="Pfam" id="PF20143">
    <property type="entry name" value="NAD_kinase_C"/>
    <property type="match status" value="1"/>
</dbReference>
<dbReference type="Gene3D" id="2.60.200.30">
    <property type="entry name" value="Probable inorganic polyphosphate/atp-NAD kinase, domain 2"/>
    <property type="match status" value="1"/>
</dbReference>
<dbReference type="EMBL" id="FQWZ01000008">
    <property type="protein sequence ID" value="SHH27872.1"/>
    <property type="molecule type" value="Genomic_DNA"/>
</dbReference>
<comment type="similarity">
    <text evidence="6">Belongs to the NAD kinase family.</text>
</comment>
<dbReference type="NCBIfam" id="NF002306">
    <property type="entry name" value="PRK01231.1"/>
    <property type="match status" value="1"/>
</dbReference>
<feature type="binding site" evidence="6">
    <location>
        <position position="176"/>
    </location>
    <ligand>
        <name>NAD(+)</name>
        <dbReference type="ChEBI" id="CHEBI:57540"/>
    </ligand>
</feature>
<keyword evidence="2 6" id="KW-0418">Kinase</keyword>
<evidence type="ECO:0000256" key="4">
    <source>
        <dbReference type="ARBA" id="ARBA00023027"/>
    </source>
</evidence>
<comment type="caution">
    <text evidence="6">Lacks conserved residue(s) required for the propagation of feature annotation.</text>
</comment>
<evidence type="ECO:0000256" key="6">
    <source>
        <dbReference type="HAMAP-Rule" id="MF_00361"/>
    </source>
</evidence>
<dbReference type="InterPro" id="IPR016064">
    <property type="entry name" value="NAD/diacylglycerol_kinase_sf"/>
</dbReference>
<comment type="function">
    <text evidence="6">Involved in the regulation of the intracellular balance of NAD and NADP, and is a key enzyme in the biosynthesis of NADP. Catalyzes specifically the phosphorylation on 2'-hydroxyl of the adenosine moiety of NAD to yield NADP.</text>
</comment>
<feature type="binding site" evidence="6">
    <location>
        <begin position="189"/>
        <end position="194"/>
    </location>
    <ligand>
        <name>NAD(+)</name>
        <dbReference type="ChEBI" id="CHEBI:57540"/>
    </ligand>
</feature>
<dbReference type="GO" id="GO:0046872">
    <property type="term" value="F:metal ion binding"/>
    <property type="evidence" value="ECO:0007669"/>
    <property type="project" value="UniProtKB-UniRule"/>
</dbReference>
<dbReference type="InterPro" id="IPR017438">
    <property type="entry name" value="ATP-NAD_kinase_N"/>
</dbReference>
<reference evidence="7 8" key="1">
    <citation type="submission" date="2016-11" db="EMBL/GenBank/DDBJ databases">
        <authorList>
            <person name="Jaros S."/>
            <person name="Januszkiewicz K."/>
            <person name="Wedrychowicz H."/>
        </authorList>
    </citation>
    <scope>NUCLEOTIDE SEQUENCE [LARGE SCALE GENOMIC DNA]</scope>
    <source>
        <strain evidence="7 8">CGMCC 1.7049</strain>
    </source>
</reference>
<evidence type="ECO:0000256" key="2">
    <source>
        <dbReference type="ARBA" id="ARBA00022777"/>
    </source>
</evidence>
<dbReference type="Pfam" id="PF01513">
    <property type="entry name" value="NAD_kinase"/>
    <property type="match status" value="1"/>
</dbReference>
<dbReference type="STRING" id="490188.SAMN04488068_3112"/>
<dbReference type="InterPro" id="IPR017437">
    <property type="entry name" value="ATP-NAD_kinase_PpnK-typ_C"/>
</dbReference>
<feature type="binding site" evidence="6">
    <location>
        <position position="254"/>
    </location>
    <ligand>
        <name>NAD(+)</name>
        <dbReference type="ChEBI" id="CHEBI:57540"/>
    </ligand>
</feature>
<accession>A0A1M5RNR7</accession>
<dbReference type="OrthoDB" id="9774737at2"/>
<comment type="cofactor">
    <cofactor evidence="6">
        <name>a divalent metal cation</name>
        <dbReference type="ChEBI" id="CHEBI:60240"/>
    </cofactor>
</comment>
<feature type="binding site" evidence="6">
    <location>
        <begin position="70"/>
        <end position="71"/>
    </location>
    <ligand>
        <name>NAD(+)</name>
        <dbReference type="ChEBI" id="CHEBI:57540"/>
    </ligand>
</feature>
<feature type="binding site" evidence="6">
    <location>
        <position position="178"/>
    </location>
    <ligand>
        <name>NAD(+)</name>
        <dbReference type="ChEBI" id="CHEBI:57540"/>
    </ligand>
</feature>
<evidence type="ECO:0000256" key="1">
    <source>
        <dbReference type="ARBA" id="ARBA00022679"/>
    </source>
</evidence>
<keyword evidence="4 6" id="KW-0520">NAD</keyword>
<dbReference type="PANTHER" id="PTHR20275">
    <property type="entry name" value="NAD KINASE"/>
    <property type="match status" value="1"/>
</dbReference>
<comment type="catalytic activity">
    <reaction evidence="5 6">
        <text>NAD(+) + ATP = ADP + NADP(+) + H(+)</text>
        <dbReference type="Rhea" id="RHEA:18629"/>
        <dbReference type="ChEBI" id="CHEBI:15378"/>
        <dbReference type="ChEBI" id="CHEBI:30616"/>
        <dbReference type="ChEBI" id="CHEBI:57540"/>
        <dbReference type="ChEBI" id="CHEBI:58349"/>
        <dbReference type="ChEBI" id="CHEBI:456216"/>
        <dbReference type="EC" id="2.7.1.23"/>
    </reaction>
</comment>
<dbReference type="GO" id="GO:0005737">
    <property type="term" value="C:cytoplasm"/>
    <property type="evidence" value="ECO:0007669"/>
    <property type="project" value="UniProtKB-SubCell"/>
</dbReference>
<feature type="binding site" evidence="6">
    <location>
        <begin position="148"/>
        <end position="149"/>
    </location>
    <ligand>
        <name>NAD(+)</name>
        <dbReference type="ChEBI" id="CHEBI:57540"/>
    </ligand>
</feature>
<proteinExistence type="inferred from homology"/>
<dbReference type="GO" id="GO:0019674">
    <property type="term" value="P:NAD+ metabolic process"/>
    <property type="evidence" value="ECO:0007669"/>
    <property type="project" value="InterPro"/>
</dbReference>
<dbReference type="GO" id="GO:0003951">
    <property type="term" value="F:NAD+ kinase activity"/>
    <property type="evidence" value="ECO:0007669"/>
    <property type="project" value="UniProtKB-UniRule"/>
</dbReference>
<gene>
    <name evidence="6" type="primary">nadK</name>
    <name evidence="7" type="ORF">SAMN04488068_3112</name>
</gene>
<dbReference type="Gene3D" id="3.40.50.10330">
    <property type="entry name" value="Probable inorganic polyphosphate/atp-NAD kinase, domain 1"/>
    <property type="match status" value="1"/>
</dbReference>
<protein>
    <recommendedName>
        <fullName evidence="6">NAD kinase</fullName>
        <ecNumber evidence="6">2.7.1.23</ecNumber>
    </recommendedName>
    <alternativeName>
        <fullName evidence="6">ATP-dependent NAD kinase</fullName>
    </alternativeName>
</protein>
<dbReference type="GO" id="GO:0006741">
    <property type="term" value="P:NADP+ biosynthetic process"/>
    <property type="evidence" value="ECO:0007669"/>
    <property type="project" value="UniProtKB-UniRule"/>
</dbReference>
<feature type="binding site" evidence="6">
    <location>
        <position position="159"/>
    </location>
    <ligand>
        <name>NAD(+)</name>
        <dbReference type="ChEBI" id="CHEBI:57540"/>
    </ligand>
</feature>
<keyword evidence="1 6" id="KW-0808">Transferase</keyword>
<evidence type="ECO:0000256" key="3">
    <source>
        <dbReference type="ARBA" id="ARBA00022857"/>
    </source>
</evidence>
<evidence type="ECO:0000313" key="7">
    <source>
        <dbReference type="EMBL" id="SHH27872.1"/>
    </source>
</evidence>
<keyword evidence="8" id="KW-1185">Reference proteome</keyword>
<comment type="subcellular location">
    <subcellularLocation>
        <location evidence="6">Cytoplasm</location>
    </subcellularLocation>
</comment>
<dbReference type="AlphaFoldDB" id="A0A1M5RNR7"/>
<dbReference type="RefSeq" id="WP_072899030.1">
    <property type="nucleotide sequence ID" value="NZ_FQWZ01000008.1"/>
</dbReference>
<evidence type="ECO:0000256" key="5">
    <source>
        <dbReference type="ARBA" id="ARBA00047925"/>
    </source>
</evidence>
<keyword evidence="3 6" id="KW-0521">NADP</keyword>
<sequence>MTPFRSIGVIGKRREPHLPTLASLCQVLRSQGCEVLVEDNPALSDAPAGRRVSRDELARSVDLVVVVGGDGTLLDAGRSMAPAAVPLLGVNQGRLGFMADLLPEHLAESLAAVIQGEYETEDRMVLSARVLRAGGSTADAAPPRIAINDVVLRNQASIRMLEFESWMDDDFISLHRADGMIICSPTGSTAYALSGGGPLMHPSLQAMALVPICPHTLSDRPIVVGGEQRVRLVVGGDEQMPTTSLQATMTIDGQISESLAVGDAVEVTRGDAPLRLIHPVGYSYFAILRNKLRWGRGQEAVIER</sequence>
<keyword evidence="6" id="KW-0963">Cytoplasm</keyword>
<dbReference type="SUPFAM" id="SSF111331">
    <property type="entry name" value="NAD kinase/diacylglycerol kinase-like"/>
    <property type="match status" value="1"/>
</dbReference>
<dbReference type="InterPro" id="IPR002504">
    <property type="entry name" value="NADK"/>
</dbReference>
<name>A0A1M5RNR7_9GAMM</name>
<keyword evidence="6" id="KW-0547">Nucleotide-binding</keyword>
<dbReference type="GO" id="GO:0051287">
    <property type="term" value="F:NAD binding"/>
    <property type="evidence" value="ECO:0007669"/>
    <property type="project" value="UniProtKB-ARBA"/>
</dbReference>
<dbReference type="GO" id="GO:0005524">
    <property type="term" value="F:ATP binding"/>
    <property type="evidence" value="ECO:0007669"/>
    <property type="project" value="UniProtKB-KW"/>
</dbReference>
<evidence type="ECO:0000313" key="8">
    <source>
        <dbReference type="Proteomes" id="UP000199758"/>
    </source>
</evidence>
<dbReference type="Proteomes" id="UP000199758">
    <property type="component" value="Unassembled WGS sequence"/>
</dbReference>